<evidence type="ECO:0000313" key="1">
    <source>
        <dbReference type="EMBL" id="GAA4009879.1"/>
    </source>
</evidence>
<sequence>MTAPKDALTPWRPMSKADMCQVWAAATLVDYRKLPTPEQLEMWLHIATRARWTLPEALAAVQVHYTHSTEFLKPGHITAIIRHHRQKPQARAALPPANPATIRKINALYRASAERFGWTYEEVHGPLRFCCPTCRSRPRRPCTEGSRHRSTRGKRIPVETFCESRLDLARAEGWTP</sequence>
<reference evidence="2" key="1">
    <citation type="journal article" date="2019" name="Int. J. Syst. Evol. Microbiol.">
        <title>The Global Catalogue of Microorganisms (GCM) 10K type strain sequencing project: providing services to taxonomists for standard genome sequencing and annotation.</title>
        <authorList>
            <consortium name="The Broad Institute Genomics Platform"/>
            <consortium name="The Broad Institute Genome Sequencing Center for Infectious Disease"/>
            <person name="Wu L."/>
            <person name="Ma J."/>
        </authorList>
    </citation>
    <scope>NUCLEOTIDE SEQUENCE [LARGE SCALE GENOMIC DNA]</scope>
    <source>
        <strain evidence="2">JCM 17342</strain>
    </source>
</reference>
<dbReference type="Proteomes" id="UP001501747">
    <property type="component" value="Unassembled WGS sequence"/>
</dbReference>
<name>A0ABP7SCJ9_9PSEU</name>
<gene>
    <name evidence="1" type="ORF">GCM10022247_35030</name>
</gene>
<dbReference type="RefSeq" id="WP_344876012.1">
    <property type="nucleotide sequence ID" value="NZ_BAABAL010000012.1"/>
</dbReference>
<proteinExistence type="predicted"/>
<protein>
    <submittedName>
        <fullName evidence="1">Uncharacterized protein</fullName>
    </submittedName>
</protein>
<organism evidence="1 2">
    <name type="scientific">Allokutzneria multivorans</name>
    <dbReference type="NCBI Taxonomy" id="1142134"/>
    <lineage>
        <taxon>Bacteria</taxon>
        <taxon>Bacillati</taxon>
        <taxon>Actinomycetota</taxon>
        <taxon>Actinomycetes</taxon>
        <taxon>Pseudonocardiales</taxon>
        <taxon>Pseudonocardiaceae</taxon>
        <taxon>Allokutzneria</taxon>
    </lineage>
</organism>
<accession>A0ABP7SCJ9</accession>
<keyword evidence="2" id="KW-1185">Reference proteome</keyword>
<evidence type="ECO:0000313" key="2">
    <source>
        <dbReference type="Proteomes" id="UP001501747"/>
    </source>
</evidence>
<comment type="caution">
    <text evidence="1">The sequence shown here is derived from an EMBL/GenBank/DDBJ whole genome shotgun (WGS) entry which is preliminary data.</text>
</comment>
<dbReference type="EMBL" id="BAABAL010000012">
    <property type="protein sequence ID" value="GAA4009879.1"/>
    <property type="molecule type" value="Genomic_DNA"/>
</dbReference>